<dbReference type="EMBL" id="WVUH01000106">
    <property type="protein sequence ID" value="MBO4207164.1"/>
    <property type="molecule type" value="Genomic_DNA"/>
</dbReference>
<name>A0ABS3VRJ8_MICEH</name>
<evidence type="ECO:0008006" key="4">
    <source>
        <dbReference type="Google" id="ProtNLM"/>
    </source>
</evidence>
<organism evidence="2 3">
    <name type="scientific">Micromonospora echinofusca</name>
    <dbReference type="NCBI Taxonomy" id="47858"/>
    <lineage>
        <taxon>Bacteria</taxon>
        <taxon>Bacillati</taxon>
        <taxon>Actinomycetota</taxon>
        <taxon>Actinomycetes</taxon>
        <taxon>Micromonosporales</taxon>
        <taxon>Micromonosporaceae</taxon>
        <taxon>Micromonospora</taxon>
    </lineage>
</organism>
<sequence length="181" mass="18138">MSQRTSVPQRGVVAALLLLMVLGTTGIQALCHPHGGPDHGHHHVHEHQQLGHRYLAVLHLAGPGADRLHCPADGPSGHPDARSGAASAAHPETPSDHQAPSAGNVAGPGRSVAPAPPSCCAEIPILVAAGAPPATDLVSPAVVDPAPATPPDGTGRYGQPAGTAPPPALGLRLAQLSVSRR</sequence>
<evidence type="ECO:0000313" key="3">
    <source>
        <dbReference type="Proteomes" id="UP000823521"/>
    </source>
</evidence>
<feature type="region of interest" description="Disordered" evidence="1">
    <location>
        <begin position="140"/>
        <end position="181"/>
    </location>
</feature>
<protein>
    <recommendedName>
        <fullName evidence="4">Secreted protein</fullName>
    </recommendedName>
</protein>
<dbReference type="RefSeq" id="WP_208814063.1">
    <property type="nucleotide sequence ID" value="NZ_WVUH01000106.1"/>
</dbReference>
<evidence type="ECO:0000313" key="2">
    <source>
        <dbReference type="EMBL" id="MBO4207164.1"/>
    </source>
</evidence>
<evidence type="ECO:0000256" key="1">
    <source>
        <dbReference type="SAM" id="MobiDB-lite"/>
    </source>
</evidence>
<feature type="compositionally biased region" description="Low complexity" evidence="1">
    <location>
        <begin position="169"/>
        <end position="181"/>
    </location>
</feature>
<dbReference type="Proteomes" id="UP000823521">
    <property type="component" value="Unassembled WGS sequence"/>
</dbReference>
<feature type="compositionally biased region" description="Low complexity" evidence="1">
    <location>
        <begin position="140"/>
        <end position="162"/>
    </location>
</feature>
<reference evidence="2 3" key="1">
    <citation type="submission" date="2019-12" db="EMBL/GenBank/DDBJ databases">
        <title>Whole genome sequencing of endophytic Actinobacterium Micromonospora sp. MPMI6T.</title>
        <authorList>
            <person name="Evv R."/>
            <person name="Podile A.R."/>
        </authorList>
    </citation>
    <scope>NUCLEOTIDE SEQUENCE [LARGE SCALE GENOMIC DNA]</scope>
    <source>
        <strain evidence="2 3">MPMI6</strain>
    </source>
</reference>
<keyword evidence="3" id="KW-1185">Reference proteome</keyword>
<feature type="region of interest" description="Disordered" evidence="1">
    <location>
        <begin position="66"/>
        <end position="114"/>
    </location>
</feature>
<accession>A0ABS3VRJ8</accession>
<comment type="caution">
    <text evidence="2">The sequence shown here is derived from an EMBL/GenBank/DDBJ whole genome shotgun (WGS) entry which is preliminary data.</text>
</comment>
<gene>
    <name evidence="2" type="ORF">GSF22_14270</name>
</gene>
<proteinExistence type="predicted"/>